<name>A0A443P8Z1_9MAGN</name>
<sequence>MQKSERQARLLGLFFGEVLRLLVKEYQRLPSPDYLSICQCLMFLDELKVLLAYWKSFCNLAVRTMLCWPFQIAFDLIENEHQAFLLNVRNRLPDSKSRVLESHNNLSNLQSRST</sequence>
<dbReference type="EMBL" id="QPKB01000006">
    <property type="protein sequence ID" value="RWR87212.1"/>
    <property type="molecule type" value="Genomic_DNA"/>
</dbReference>
<dbReference type="OrthoDB" id="1669119at2759"/>
<dbReference type="GO" id="GO:0034515">
    <property type="term" value="C:proteasome storage granule"/>
    <property type="evidence" value="ECO:0007669"/>
    <property type="project" value="TreeGrafter"/>
</dbReference>
<dbReference type="Pfam" id="PF21505">
    <property type="entry name" value="RPN2_N"/>
    <property type="match status" value="1"/>
</dbReference>
<keyword evidence="3" id="KW-0647">Proteasome</keyword>
<dbReference type="STRING" id="337451.A0A443P8Z1"/>
<feature type="domain" description="26S proteasome non-ATPase regulatory subunit 1/RPN2 N-terminal" evidence="2">
    <location>
        <begin position="17"/>
        <end position="98"/>
    </location>
</feature>
<reference evidence="3 4" key="1">
    <citation type="journal article" date="2019" name="Nat. Plants">
        <title>Stout camphor tree genome fills gaps in understanding of flowering plant genome evolution.</title>
        <authorList>
            <person name="Chaw S.M."/>
            <person name="Liu Y.C."/>
            <person name="Wu Y.W."/>
            <person name="Wang H.Y."/>
            <person name="Lin C.I."/>
            <person name="Wu C.S."/>
            <person name="Ke H.M."/>
            <person name="Chang L.Y."/>
            <person name="Hsu C.Y."/>
            <person name="Yang H.T."/>
            <person name="Sudianto E."/>
            <person name="Hsu M.H."/>
            <person name="Wu K.P."/>
            <person name="Wang L.N."/>
            <person name="Leebens-Mack J.H."/>
            <person name="Tsai I.J."/>
        </authorList>
    </citation>
    <scope>NUCLEOTIDE SEQUENCE [LARGE SCALE GENOMIC DNA]</scope>
    <source>
        <strain evidence="4">cv. Chaw 1501</strain>
        <tissue evidence="3">Young leaves</tissue>
    </source>
</reference>
<comment type="caution">
    <text evidence="3">The sequence shown here is derived from an EMBL/GenBank/DDBJ whole genome shotgun (WGS) entry which is preliminary data.</text>
</comment>
<dbReference type="GO" id="GO:0043161">
    <property type="term" value="P:proteasome-mediated ubiquitin-dependent protein catabolic process"/>
    <property type="evidence" value="ECO:0007669"/>
    <property type="project" value="TreeGrafter"/>
</dbReference>
<organism evidence="3 4">
    <name type="scientific">Cinnamomum micranthum f. kanehirae</name>
    <dbReference type="NCBI Taxonomy" id="337451"/>
    <lineage>
        <taxon>Eukaryota</taxon>
        <taxon>Viridiplantae</taxon>
        <taxon>Streptophyta</taxon>
        <taxon>Embryophyta</taxon>
        <taxon>Tracheophyta</taxon>
        <taxon>Spermatophyta</taxon>
        <taxon>Magnoliopsida</taxon>
        <taxon>Magnoliidae</taxon>
        <taxon>Laurales</taxon>
        <taxon>Lauraceae</taxon>
        <taxon>Cinnamomum</taxon>
    </lineage>
</organism>
<evidence type="ECO:0000259" key="2">
    <source>
        <dbReference type="Pfam" id="PF21505"/>
    </source>
</evidence>
<keyword evidence="4" id="KW-1185">Reference proteome</keyword>
<dbReference type="PANTHER" id="PTHR10943">
    <property type="entry name" value="26S PROTEASOME NON-ATPASE REGULATORY SUBUNIT"/>
    <property type="match status" value="1"/>
</dbReference>
<proteinExistence type="predicted"/>
<protein>
    <submittedName>
        <fullName evidence="3">26S proteasome non-ATPase regulatory subunit 1 A-like protein</fullName>
    </submittedName>
</protein>
<dbReference type="InterPro" id="IPR048570">
    <property type="entry name" value="PSMD1_RPN2_N"/>
</dbReference>
<dbReference type="PANTHER" id="PTHR10943:SF2">
    <property type="entry name" value="26S PROTEASOME NON-ATPASE REGULATORY SUBUNIT 1"/>
    <property type="match status" value="1"/>
</dbReference>
<keyword evidence="1" id="KW-0677">Repeat</keyword>
<evidence type="ECO:0000256" key="1">
    <source>
        <dbReference type="ARBA" id="ARBA00022737"/>
    </source>
</evidence>
<gene>
    <name evidence="3" type="ORF">CKAN_01614800</name>
</gene>
<accession>A0A443P8Z1</accession>
<evidence type="ECO:0000313" key="3">
    <source>
        <dbReference type="EMBL" id="RWR87212.1"/>
    </source>
</evidence>
<dbReference type="GO" id="GO:0005634">
    <property type="term" value="C:nucleus"/>
    <property type="evidence" value="ECO:0007669"/>
    <property type="project" value="TreeGrafter"/>
</dbReference>
<evidence type="ECO:0000313" key="4">
    <source>
        <dbReference type="Proteomes" id="UP000283530"/>
    </source>
</evidence>
<dbReference type="GO" id="GO:0008540">
    <property type="term" value="C:proteasome regulatory particle, base subcomplex"/>
    <property type="evidence" value="ECO:0007669"/>
    <property type="project" value="TreeGrafter"/>
</dbReference>
<dbReference type="Proteomes" id="UP000283530">
    <property type="component" value="Unassembled WGS sequence"/>
</dbReference>
<dbReference type="AlphaFoldDB" id="A0A443P8Z1"/>